<keyword evidence="6" id="KW-1185">Reference proteome</keyword>
<organism evidence="5 6">
    <name type="scientific">Aphanomyces stellatus</name>
    <dbReference type="NCBI Taxonomy" id="120398"/>
    <lineage>
        <taxon>Eukaryota</taxon>
        <taxon>Sar</taxon>
        <taxon>Stramenopiles</taxon>
        <taxon>Oomycota</taxon>
        <taxon>Saprolegniomycetes</taxon>
        <taxon>Saprolegniales</taxon>
        <taxon>Verrucalvaceae</taxon>
        <taxon>Aphanomyces</taxon>
    </lineage>
</organism>
<feature type="compositionally biased region" description="Polar residues" evidence="1">
    <location>
        <begin position="137"/>
        <end position="146"/>
    </location>
</feature>
<dbReference type="OrthoDB" id="10430196at2759"/>
<name>A0A485LQF6_9STRA</name>
<dbReference type="AlphaFoldDB" id="A0A485LQF6"/>
<dbReference type="EMBL" id="VJMH01007338">
    <property type="protein sequence ID" value="KAF0683950.1"/>
    <property type="molecule type" value="Genomic_DNA"/>
</dbReference>
<proteinExistence type="predicted"/>
<evidence type="ECO:0000313" key="4">
    <source>
        <dbReference type="EMBL" id="KAF0683950.1"/>
    </source>
</evidence>
<feature type="region of interest" description="Disordered" evidence="1">
    <location>
        <begin position="452"/>
        <end position="481"/>
    </location>
</feature>
<feature type="signal peptide" evidence="3">
    <location>
        <begin position="1"/>
        <end position="22"/>
    </location>
</feature>
<feature type="chain" id="PRO_5036116606" evidence="3">
    <location>
        <begin position="23"/>
        <end position="481"/>
    </location>
</feature>
<evidence type="ECO:0000313" key="6">
    <source>
        <dbReference type="Proteomes" id="UP000332933"/>
    </source>
</evidence>
<evidence type="ECO:0000256" key="1">
    <source>
        <dbReference type="SAM" id="MobiDB-lite"/>
    </source>
</evidence>
<reference evidence="5 6" key="1">
    <citation type="submission" date="2019-03" db="EMBL/GenBank/DDBJ databases">
        <authorList>
            <person name="Gaulin E."/>
            <person name="Dumas B."/>
        </authorList>
    </citation>
    <scope>NUCLEOTIDE SEQUENCE [LARGE SCALE GENOMIC DNA]</scope>
    <source>
        <strain evidence="5">CBS 568.67</strain>
    </source>
</reference>
<reference evidence="4" key="2">
    <citation type="submission" date="2019-06" db="EMBL/GenBank/DDBJ databases">
        <title>Genomics analysis of Aphanomyces spp. identifies a new class of oomycete effector associated with host adaptation.</title>
        <authorList>
            <person name="Gaulin E."/>
        </authorList>
    </citation>
    <scope>NUCLEOTIDE SEQUENCE</scope>
    <source>
        <strain evidence="4">CBS 578.67</strain>
    </source>
</reference>
<keyword evidence="2" id="KW-0812">Transmembrane</keyword>
<feature type="compositionally biased region" description="Basic and acidic residues" evidence="1">
    <location>
        <begin position="452"/>
        <end position="467"/>
    </location>
</feature>
<accession>A0A485LQF6</accession>
<dbReference type="EMBL" id="CAADRA010007364">
    <property type="protein sequence ID" value="VFU00674.1"/>
    <property type="molecule type" value="Genomic_DNA"/>
</dbReference>
<keyword evidence="2" id="KW-1133">Transmembrane helix</keyword>
<evidence type="ECO:0000256" key="3">
    <source>
        <dbReference type="SAM" id="SignalP"/>
    </source>
</evidence>
<feature type="compositionally biased region" description="Low complexity" evidence="1">
    <location>
        <begin position="49"/>
        <end position="136"/>
    </location>
</feature>
<keyword evidence="2" id="KW-0472">Membrane</keyword>
<evidence type="ECO:0000313" key="5">
    <source>
        <dbReference type="EMBL" id="VFU00674.1"/>
    </source>
</evidence>
<gene>
    <name evidence="5" type="primary">Aste57867_24031</name>
    <name evidence="4" type="ORF">As57867_023958</name>
    <name evidence="5" type="ORF">ASTE57867_24031</name>
</gene>
<feature type="compositionally biased region" description="Low complexity" evidence="1">
    <location>
        <begin position="22"/>
        <end position="40"/>
    </location>
</feature>
<protein>
    <submittedName>
        <fullName evidence="5">Aste57867_24031 protein</fullName>
    </submittedName>
</protein>
<feature type="region of interest" description="Disordered" evidence="1">
    <location>
        <begin position="268"/>
        <end position="295"/>
    </location>
</feature>
<keyword evidence="3" id="KW-0732">Signal</keyword>
<feature type="compositionally biased region" description="Low complexity" evidence="1">
    <location>
        <begin position="468"/>
        <end position="481"/>
    </location>
</feature>
<feature type="compositionally biased region" description="Low complexity" evidence="1">
    <location>
        <begin position="169"/>
        <end position="180"/>
    </location>
</feature>
<dbReference type="Proteomes" id="UP000332933">
    <property type="component" value="Unassembled WGS sequence"/>
</dbReference>
<feature type="region of interest" description="Disordered" evidence="1">
    <location>
        <begin position="22"/>
        <end position="180"/>
    </location>
</feature>
<feature type="transmembrane region" description="Helical" evidence="2">
    <location>
        <begin position="185"/>
        <end position="207"/>
    </location>
</feature>
<evidence type="ECO:0000256" key="2">
    <source>
        <dbReference type="SAM" id="Phobius"/>
    </source>
</evidence>
<sequence>MKAIAFVLLPLVLLMAPPTAAAANDSNATSSPPIVTTSTPPVTPPPTTDAPTTTTATPTPTTTATPATTTPAPTTTAPPKTTTATTVLPKTDAPTTAPTTTTTTTKTPEPTTTAVTSAVPATTVATTQPPSAAPTTRMSSNETPSPDESLPVAPRSTIRGASPPPPPSAAGQSAANDGASSSSSMALIIGATVAAVMFLGIAAFFVYHRRRKDRDDDDYDDDRLDSMASAPFDTLMIQQQAAAENNSALFKPPPPPAVALSLEHQSVLHTGGGGQTHLRSSNRWKTRKTPSPPPAEIAMLGAKEPDRSSSFFTWDSQRGGDEYQQQVQANPRAKSAVVSEASSFTSQQSMSYTDHVNALDTLTDEEPKFSFLSYGSRESRDVLFTPAAQVQTAHHATVSFDGTSASIPEVDSDEIFLSQRSDADSYRSMDYGSSKNGDGFATPLYSFDGSARESYDSVHNAAPDHRSTNSSTESGESGYDL</sequence>